<dbReference type="PROSITE" id="PS50977">
    <property type="entry name" value="HTH_TETR_2"/>
    <property type="match status" value="1"/>
</dbReference>
<name>H1SGT4_9BURK</name>
<dbReference type="Pfam" id="PF14246">
    <property type="entry name" value="TetR_C_7"/>
    <property type="match status" value="1"/>
</dbReference>
<evidence type="ECO:0000256" key="2">
    <source>
        <dbReference type="ARBA" id="ARBA00023015"/>
    </source>
</evidence>
<dbReference type="RefSeq" id="WP_006163638.1">
    <property type="nucleotide sequence ID" value="NZ_AHJE01000136.1"/>
</dbReference>
<evidence type="ECO:0000259" key="6">
    <source>
        <dbReference type="PROSITE" id="PS50977"/>
    </source>
</evidence>
<evidence type="ECO:0000256" key="4">
    <source>
        <dbReference type="ARBA" id="ARBA00023163"/>
    </source>
</evidence>
<evidence type="ECO:0000313" key="7">
    <source>
        <dbReference type="EMBL" id="EHP38259.1"/>
    </source>
</evidence>
<protein>
    <submittedName>
        <fullName evidence="7">Transcriptional regulator</fullName>
    </submittedName>
</protein>
<dbReference type="OrthoDB" id="5293507at2"/>
<dbReference type="InterPro" id="IPR001647">
    <property type="entry name" value="HTH_TetR"/>
</dbReference>
<feature type="DNA-binding region" description="H-T-H motif" evidence="5">
    <location>
        <begin position="33"/>
        <end position="52"/>
    </location>
</feature>
<keyword evidence="4" id="KW-0804">Transcription</keyword>
<dbReference type="Gene3D" id="1.10.10.60">
    <property type="entry name" value="Homeodomain-like"/>
    <property type="match status" value="1"/>
</dbReference>
<sequence length="235" mass="26633">MSAPAQRLTDRKREAIIQAAIAEFRDNGFEVTSMDKVAARAEVSKRTVYNHFASKDELFAEILSQLWESSQGERELAYSSKQPVDAQLRELMRLKMNMLNNASFMDLARVAIAETIHSPERAREMVARLGEREEGINVWIRAAQADGKLKAVDPAFAACQLQTLVKAFAFWPQITMGQPPLDEAMQRHVVDSAVAMFLATYRLRQRQASLGHGAHIQEHRNLLFRRSGSQPKQPW</sequence>
<proteinExistence type="predicted"/>
<keyword evidence="1" id="KW-0678">Repressor</keyword>
<dbReference type="PANTHER" id="PTHR30055:SF224">
    <property type="entry name" value="TRANSCRIPTIONAL REGULATOR TETR FAMILY"/>
    <property type="match status" value="1"/>
</dbReference>
<dbReference type="FunFam" id="1.10.10.60:FF:000141">
    <property type="entry name" value="TetR family transcriptional regulator"/>
    <property type="match status" value="1"/>
</dbReference>
<keyword evidence="2" id="KW-0805">Transcription regulation</keyword>
<dbReference type="InterPro" id="IPR023772">
    <property type="entry name" value="DNA-bd_HTH_TetR-type_CS"/>
</dbReference>
<reference evidence="7 8" key="1">
    <citation type="journal article" date="2012" name="J. Bacteriol.">
        <title>De Novo Genome Project of Cupriavidus basilensis OR16.</title>
        <authorList>
            <person name="Cserhati M."/>
            <person name="Kriszt B."/>
            <person name="Szoboszlay S."/>
            <person name="Toth A."/>
            <person name="Szabo I."/>
            <person name="Tancsics A."/>
            <person name="Nagy I."/>
            <person name="Horvath B."/>
            <person name="Nagy I."/>
            <person name="Kukolya J."/>
        </authorList>
    </citation>
    <scope>NUCLEOTIDE SEQUENCE [LARGE SCALE GENOMIC DNA]</scope>
    <source>
        <strain evidence="7 8">OR16</strain>
    </source>
</reference>
<keyword evidence="3 5" id="KW-0238">DNA-binding</keyword>
<dbReference type="PRINTS" id="PR00455">
    <property type="entry name" value="HTHTETR"/>
</dbReference>
<evidence type="ECO:0000256" key="3">
    <source>
        <dbReference type="ARBA" id="ARBA00023125"/>
    </source>
</evidence>
<dbReference type="SUPFAM" id="SSF46689">
    <property type="entry name" value="Homeodomain-like"/>
    <property type="match status" value="1"/>
</dbReference>
<dbReference type="PROSITE" id="PS01081">
    <property type="entry name" value="HTH_TETR_1"/>
    <property type="match status" value="1"/>
</dbReference>
<dbReference type="PATRIC" id="fig|1127483.3.peg.7586"/>
<gene>
    <name evidence="7" type="ORF">OR16_38117</name>
</gene>
<dbReference type="PANTHER" id="PTHR30055">
    <property type="entry name" value="HTH-TYPE TRANSCRIPTIONAL REGULATOR RUTR"/>
    <property type="match status" value="1"/>
</dbReference>
<dbReference type="InterPro" id="IPR036271">
    <property type="entry name" value="Tet_transcr_reg_TetR-rel_C_sf"/>
</dbReference>
<accession>H1SGT4</accession>
<dbReference type="EMBL" id="AHJE01000136">
    <property type="protein sequence ID" value="EHP38259.1"/>
    <property type="molecule type" value="Genomic_DNA"/>
</dbReference>
<dbReference type="Pfam" id="PF00440">
    <property type="entry name" value="TetR_N"/>
    <property type="match status" value="1"/>
</dbReference>
<dbReference type="Gene3D" id="1.10.357.10">
    <property type="entry name" value="Tetracycline Repressor, domain 2"/>
    <property type="match status" value="1"/>
</dbReference>
<dbReference type="InterPro" id="IPR009057">
    <property type="entry name" value="Homeodomain-like_sf"/>
</dbReference>
<organism evidence="7 8">
    <name type="scientific">Cupriavidus basilensis OR16</name>
    <dbReference type="NCBI Taxonomy" id="1127483"/>
    <lineage>
        <taxon>Bacteria</taxon>
        <taxon>Pseudomonadati</taxon>
        <taxon>Pseudomonadota</taxon>
        <taxon>Betaproteobacteria</taxon>
        <taxon>Burkholderiales</taxon>
        <taxon>Burkholderiaceae</taxon>
        <taxon>Cupriavidus</taxon>
    </lineage>
</organism>
<feature type="domain" description="HTH tetR-type" evidence="6">
    <location>
        <begin position="10"/>
        <end position="70"/>
    </location>
</feature>
<dbReference type="SUPFAM" id="SSF48498">
    <property type="entry name" value="Tetracyclin repressor-like, C-terminal domain"/>
    <property type="match status" value="1"/>
</dbReference>
<evidence type="ECO:0000256" key="1">
    <source>
        <dbReference type="ARBA" id="ARBA00022491"/>
    </source>
</evidence>
<evidence type="ECO:0000313" key="8">
    <source>
        <dbReference type="Proteomes" id="UP000005808"/>
    </source>
</evidence>
<dbReference type="GO" id="GO:0003700">
    <property type="term" value="F:DNA-binding transcription factor activity"/>
    <property type="evidence" value="ECO:0007669"/>
    <property type="project" value="TreeGrafter"/>
</dbReference>
<evidence type="ECO:0000256" key="5">
    <source>
        <dbReference type="PROSITE-ProRule" id="PRU00335"/>
    </source>
</evidence>
<dbReference type="Proteomes" id="UP000005808">
    <property type="component" value="Unassembled WGS sequence"/>
</dbReference>
<comment type="caution">
    <text evidence="7">The sequence shown here is derived from an EMBL/GenBank/DDBJ whole genome shotgun (WGS) entry which is preliminary data.</text>
</comment>
<dbReference type="AlphaFoldDB" id="H1SGT4"/>
<dbReference type="InterPro" id="IPR039536">
    <property type="entry name" value="TetR_C_Proteobacteria"/>
</dbReference>
<dbReference type="InterPro" id="IPR050109">
    <property type="entry name" value="HTH-type_TetR-like_transc_reg"/>
</dbReference>
<dbReference type="GO" id="GO:0000976">
    <property type="term" value="F:transcription cis-regulatory region binding"/>
    <property type="evidence" value="ECO:0007669"/>
    <property type="project" value="TreeGrafter"/>
</dbReference>